<keyword evidence="4" id="KW-0460">Magnesium</keyword>
<dbReference type="OrthoDB" id="5818554at2759"/>
<comment type="caution">
    <text evidence="6">The sequence shown here is derived from an EMBL/GenBank/DDBJ whole genome shotgun (WGS) entry which is preliminary data.</text>
</comment>
<dbReference type="Gene3D" id="3.40.720.10">
    <property type="entry name" value="Alkaline Phosphatase, subunit A"/>
    <property type="match status" value="1"/>
</dbReference>
<dbReference type="GO" id="GO:0008081">
    <property type="term" value="F:phosphoric diester hydrolase activity"/>
    <property type="evidence" value="ECO:0007669"/>
    <property type="project" value="InterPro"/>
</dbReference>
<comment type="cofactor">
    <cofactor evidence="4">
        <name>Mg(2+)</name>
        <dbReference type="ChEBI" id="CHEBI:18420"/>
    </cofactor>
    <text evidence="4">Binds 1 Mg(2+) ion.</text>
</comment>
<feature type="binding site" evidence="4">
    <location>
        <position position="506"/>
    </location>
    <ligand>
        <name>Mg(2+)</name>
        <dbReference type="ChEBI" id="CHEBI:18420"/>
    </ligand>
</feature>
<evidence type="ECO:0000256" key="1">
    <source>
        <dbReference type="ARBA" id="ARBA00012647"/>
    </source>
</evidence>
<keyword evidence="6" id="KW-0378">Hydrolase</keyword>
<accession>A0A1Z5K9P2</accession>
<feature type="binding site" evidence="4">
    <location>
        <position position="511"/>
    </location>
    <ligand>
        <name>Zn(2+)</name>
        <dbReference type="ChEBI" id="CHEBI:29105"/>
        <label>2</label>
    </ligand>
</feature>
<feature type="binding site" evidence="4">
    <location>
        <position position="557"/>
    </location>
    <ligand>
        <name>Zn(2+)</name>
        <dbReference type="ChEBI" id="CHEBI:29105"/>
        <label>2</label>
    </ligand>
</feature>
<dbReference type="SUPFAM" id="SSF53649">
    <property type="entry name" value="Alkaline phosphatase-like"/>
    <property type="match status" value="1"/>
</dbReference>
<dbReference type="InterPro" id="IPR030395">
    <property type="entry name" value="GP_PDE_dom"/>
</dbReference>
<dbReference type="InterPro" id="IPR017850">
    <property type="entry name" value="Alkaline_phosphatase_core_sf"/>
</dbReference>
<dbReference type="Proteomes" id="UP000198406">
    <property type="component" value="Unassembled WGS sequence"/>
</dbReference>
<dbReference type="Pfam" id="PF00245">
    <property type="entry name" value="Alk_phosphatase"/>
    <property type="match status" value="2"/>
</dbReference>
<feature type="binding site" evidence="4">
    <location>
        <position position="332"/>
    </location>
    <ligand>
        <name>Mg(2+)</name>
        <dbReference type="ChEBI" id="CHEBI:18420"/>
    </ligand>
</feature>
<gene>
    <name evidence="6" type="ORF">FisN_15Hh117</name>
</gene>
<dbReference type="InterPro" id="IPR001952">
    <property type="entry name" value="Alkaline_phosphatase"/>
</dbReference>
<keyword evidence="4" id="KW-0479">Metal-binding</keyword>
<evidence type="ECO:0000256" key="2">
    <source>
        <dbReference type="ARBA" id="ARBA00022553"/>
    </source>
</evidence>
<dbReference type="GO" id="GO:0046872">
    <property type="term" value="F:metal ion binding"/>
    <property type="evidence" value="ECO:0007669"/>
    <property type="project" value="UniProtKB-KW"/>
</dbReference>
<feature type="binding site" evidence="4">
    <location>
        <position position="515"/>
    </location>
    <ligand>
        <name>Zn(2+)</name>
        <dbReference type="ChEBI" id="CHEBI:29105"/>
        <label>2</label>
    </ligand>
</feature>
<dbReference type="GO" id="GO:0004035">
    <property type="term" value="F:alkaline phosphatase activity"/>
    <property type="evidence" value="ECO:0007669"/>
    <property type="project" value="UniProtKB-EC"/>
</dbReference>
<dbReference type="InterPro" id="IPR017946">
    <property type="entry name" value="PLC-like_Pdiesterase_TIM-brl"/>
</dbReference>
<dbReference type="EMBL" id="BDSP01000193">
    <property type="protein sequence ID" value="GAX22987.1"/>
    <property type="molecule type" value="Genomic_DNA"/>
</dbReference>
<organism evidence="6 7">
    <name type="scientific">Fistulifera solaris</name>
    <name type="common">Oleaginous diatom</name>
    <dbReference type="NCBI Taxonomy" id="1519565"/>
    <lineage>
        <taxon>Eukaryota</taxon>
        <taxon>Sar</taxon>
        <taxon>Stramenopiles</taxon>
        <taxon>Ochrophyta</taxon>
        <taxon>Bacillariophyta</taxon>
        <taxon>Bacillariophyceae</taxon>
        <taxon>Bacillariophycidae</taxon>
        <taxon>Naviculales</taxon>
        <taxon>Naviculaceae</taxon>
        <taxon>Fistulifera</taxon>
    </lineage>
</organism>
<dbReference type="PROSITE" id="PS51704">
    <property type="entry name" value="GP_PDE"/>
    <property type="match status" value="1"/>
</dbReference>
<evidence type="ECO:0000256" key="3">
    <source>
        <dbReference type="PIRSR" id="PIRSR601952-1"/>
    </source>
</evidence>
<dbReference type="EC" id="3.1.3.1" evidence="1"/>
<dbReference type="AlphaFoldDB" id="A0A1Z5K9P2"/>
<evidence type="ECO:0000313" key="6">
    <source>
        <dbReference type="EMBL" id="GAX22987.1"/>
    </source>
</evidence>
<evidence type="ECO:0000313" key="7">
    <source>
        <dbReference type="Proteomes" id="UP000198406"/>
    </source>
</evidence>
<sequence>MVKFTSLTVAAFAAMAYGRRLNGHNENETAAGAEENGECSAIPKFPVYGKDNSERLLLREGVIDEIPPTLCGNNQGKNVILVIGDGMGWEMVRAGAIGRRVVDELEEMGCDTKKGCPDMRDAVRAFSGRTLRDYYTEGKLCHRCDLLSRTSKAISFVLSVCETGKGSGLSFQELPGFGLVTATTTVIADPEDGNHYAPGTSLLGNVDSHKPGMAPLLLNECGNPIDFSPLDYAADGGNMVLWDNVKGGFYPWDSRYYEENPDTSDGFDPTYIMQHATDSASTAGCLATGHKAAVGMMSLDLYEEKVSTLVEDAQFCGKAGGSMSSVTILHATPGAFIAHAASRRDTETLQKSFQEVNPTFASGACAGDDWPQSSYESMVSGAMSSEWTVLTQSPDVMAEDFYSSIGELDPDNGDHLLVCFGGDFSEAGEENLPFRGIDSSYTQRWCQSNNVVDDEDGNFQYINVSSVLCNHYEEDDVAQIPKMKDNVKAALDFLSKDDDGFFLMYEQGDIDWAAHANHMDDMLGAMLDIDDSVRVIYDWIMENGGWEKNALYVTADHDHYLTLNNDFPEALANFIIAGESHKITPENNSNRNPWDEAISRGRHEDDSKTQTEHLRDFTTWTEDDITEVAHFWGPRGAGGNAWGSHSTRPVPIFYGGDDGCLEKLTGKGYRVLGREVQGAEGKVDQMHVHACMLRSLFGLGKAKVFPPQIQLGPRPHYLVEKMKDSPLKEELMACAPEGGFRTSDFSIGHRGACLQFPEHTAISYRAAASMGAGILECDVTFTKDLELVCRHAQCDLHTTTDVVTRPELNAKCTTPWSPGVAPMCCTSDFTLEEVKTLCAKMDSSNDVDAETAEGYAYGGTAAFRTDLYQEECEPVMTHKESIELIRSLGARFTPEIKAPEVEMPFGNFTQRDYAAKVISEYEEYSISPQHVWLQSATLEDIEYVVSETEYGAQAVVLDFDDDRFGVRADDVAFLREVERTGAKYVAPPMWKLVAPGEDGMIVASEFADLLKEQEFHVITWTLGRTAGPLEKPAESADYYWQTLQGQGLNLTAGSRFDLLDVLYKEVGIKGMFDDWPAVTTFYANCMDIMLR</sequence>
<comment type="cofactor">
    <cofactor evidence="4">
        <name>Zn(2+)</name>
        <dbReference type="ChEBI" id="CHEBI:29105"/>
    </cofactor>
    <text evidence="4">Binds 2 Zn(2+) ions.</text>
</comment>
<proteinExistence type="predicted"/>
<keyword evidence="2" id="KW-0597">Phosphoprotein</keyword>
<dbReference type="PANTHER" id="PTHR11596:SF5">
    <property type="entry name" value="ALKALINE PHOSPHATASE"/>
    <property type="match status" value="1"/>
</dbReference>
<feature type="binding site" evidence="4">
    <location>
        <position position="556"/>
    </location>
    <ligand>
        <name>Zn(2+)</name>
        <dbReference type="ChEBI" id="CHEBI:29105"/>
        <label>2</label>
    </ligand>
</feature>
<reference evidence="6 7" key="1">
    <citation type="journal article" date="2015" name="Plant Cell">
        <title>Oil accumulation by the oleaginous diatom Fistulifera solaris as revealed by the genome and transcriptome.</title>
        <authorList>
            <person name="Tanaka T."/>
            <person name="Maeda Y."/>
            <person name="Veluchamy A."/>
            <person name="Tanaka M."/>
            <person name="Abida H."/>
            <person name="Marechal E."/>
            <person name="Bowler C."/>
            <person name="Muto M."/>
            <person name="Sunaga Y."/>
            <person name="Tanaka M."/>
            <person name="Yoshino T."/>
            <person name="Taniguchi T."/>
            <person name="Fukuda Y."/>
            <person name="Nemoto M."/>
            <person name="Matsumoto M."/>
            <person name="Wong P.S."/>
            <person name="Aburatani S."/>
            <person name="Fujibuchi W."/>
        </authorList>
    </citation>
    <scope>NUCLEOTIDE SEQUENCE [LARGE SCALE GENOMIC DNA]</scope>
    <source>
        <strain evidence="6 7">JPCC DA0580</strain>
    </source>
</reference>
<protein>
    <recommendedName>
        <fullName evidence="1">alkaline phosphatase</fullName>
        <ecNumber evidence="1">3.1.3.1</ecNumber>
    </recommendedName>
</protein>
<dbReference type="SUPFAM" id="SSF51695">
    <property type="entry name" value="PLC-like phosphodiesterases"/>
    <property type="match status" value="1"/>
</dbReference>
<dbReference type="PANTHER" id="PTHR11596">
    <property type="entry name" value="ALKALINE PHOSPHATASE"/>
    <property type="match status" value="1"/>
</dbReference>
<dbReference type="Pfam" id="PF03009">
    <property type="entry name" value="GDPD"/>
    <property type="match status" value="1"/>
</dbReference>
<dbReference type="Gene3D" id="3.20.20.190">
    <property type="entry name" value="Phosphatidylinositol (PI) phosphodiesterase"/>
    <property type="match status" value="1"/>
</dbReference>
<name>A0A1Z5K9P2_FISSO</name>
<feature type="active site" description="Phosphoserine intermediate" evidence="3">
    <location>
        <position position="279"/>
    </location>
</feature>
<dbReference type="GO" id="GO:0006629">
    <property type="term" value="P:lipid metabolic process"/>
    <property type="evidence" value="ECO:0007669"/>
    <property type="project" value="InterPro"/>
</dbReference>
<feature type="binding site" evidence="4">
    <location>
        <position position="330"/>
    </location>
    <ligand>
        <name>Mg(2+)</name>
        <dbReference type="ChEBI" id="CHEBI:18420"/>
    </ligand>
</feature>
<keyword evidence="7" id="KW-1185">Reference proteome</keyword>
<dbReference type="SMART" id="SM00098">
    <property type="entry name" value="alkPPc"/>
    <property type="match status" value="1"/>
</dbReference>
<keyword evidence="4" id="KW-0862">Zinc</keyword>
<dbReference type="InParanoid" id="A0A1Z5K9P2"/>
<evidence type="ECO:0000259" key="5">
    <source>
        <dbReference type="PROSITE" id="PS51704"/>
    </source>
</evidence>
<evidence type="ECO:0000256" key="4">
    <source>
        <dbReference type="PIRSR" id="PIRSR601952-2"/>
    </source>
</evidence>
<feature type="domain" description="GP-PDE" evidence="5">
    <location>
        <begin position="744"/>
        <end position="1063"/>
    </location>
</feature>